<feature type="domain" description="Fe2OG dioxygenase" evidence="5">
    <location>
        <begin position="199"/>
        <end position="302"/>
    </location>
</feature>
<dbReference type="EMBL" id="CACRSJ010000110">
    <property type="protein sequence ID" value="VYS70281.1"/>
    <property type="molecule type" value="Genomic_DNA"/>
</dbReference>
<reference evidence="8" key="1">
    <citation type="journal article" date="2016" name="Proc. Natl. Acad. Sci. U.S.A.">
        <title>Chromosome-level assembly of Arabidopsis thaliana Ler reveals the extent of translocation and inversion polymorphisms.</title>
        <authorList>
            <person name="Zapata L."/>
            <person name="Ding J."/>
            <person name="Willing E.M."/>
            <person name="Hartwig B."/>
            <person name="Bezdan D."/>
            <person name="Jiao W.B."/>
            <person name="Patel V."/>
            <person name="Velikkakam James G."/>
            <person name="Koornneef M."/>
            <person name="Ossowski S."/>
            <person name="Schneeberger K."/>
        </authorList>
    </citation>
    <scope>NUCLEOTIDE SEQUENCE [LARGE SCALE GENOMIC DNA]</scope>
    <source>
        <strain evidence="8">cv. Landsberg erecta</strain>
    </source>
</reference>
<dbReference type="PROSITE" id="PS51471">
    <property type="entry name" value="FE2OG_OXY"/>
    <property type="match status" value="1"/>
</dbReference>
<organism evidence="6 8">
    <name type="scientific">Arabidopsis thaliana</name>
    <name type="common">Mouse-ear cress</name>
    <dbReference type="NCBI Taxonomy" id="3702"/>
    <lineage>
        <taxon>Eukaryota</taxon>
        <taxon>Viridiplantae</taxon>
        <taxon>Streptophyta</taxon>
        <taxon>Embryophyta</taxon>
        <taxon>Tracheophyta</taxon>
        <taxon>Spermatophyta</taxon>
        <taxon>Magnoliopsida</taxon>
        <taxon>eudicotyledons</taxon>
        <taxon>Gunneridae</taxon>
        <taxon>Pentapetalae</taxon>
        <taxon>rosids</taxon>
        <taxon>malvids</taxon>
        <taxon>Brassicales</taxon>
        <taxon>Brassicaceae</taxon>
        <taxon>Camelineae</taxon>
        <taxon>Arabidopsis</taxon>
    </lineage>
</organism>
<keyword evidence="3 4" id="KW-0408">Iron</keyword>
<reference evidence="6" key="2">
    <citation type="submission" date="2016-03" db="EMBL/GenBank/DDBJ databases">
        <title>Full-length assembly of Arabidopsis thaliana Ler reveals the complement of translocations and inversions.</title>
        <authorList>
            <person name="Zapata L."/>
            <person name="Schneeberger K."/>
            <person name="Ossowski S."/>
        </authorList>
    </citation>
    <scope>NUCLEOTIDE SEQUENCE [LARGE SCALE GENOMIC DNA]</scope>
    <source>
        <tissue evidence="6">Leaf</tissue>
    </source>
</reference>
<evidence type="ECO:0000256" key="4">
    <source>
        <dbReference type="RuleBase" id="RU003682"/>
    </source>
</evidence>
<dbReference type="Proteomes" id="UP000078284">
    <property type="component" value="Chromosome 5"/>
</dbReference>
<dbReference type="InterPro" id="IPR005123">
    <property type="entry name" value="Oxoglu/Fe-dep_dioxygenase_dom"/>
</dbReference>
<dbReference type="SUPFAM" id="SSF51197">
    <property type="entry name" value="Clavaminate synthase-like"/>
    <property type="match status" value="1"/>
</dbReference>
<evidence type="ECO:0000256" key="3">
    <source>
        <dbReference type="ARBA" id="ARBA00023004"/>
    </source>
</evidence>
<dbReference type="GO" id="GO:0046872">
    <property type="term" value="F:metal ion binding"/>
    <property type="evidence" value="ECO:0007669"/>
    <property type="project" value="UniProtKB-KW"/>
</dbReference>
<dbReference type="Gene3D" id="2.60.120.330">
    <property type="entry name" value="B-lactam Antibiotic, Isopenicillin N Synthase, Chain"/>
    <property type="match status" value="1"/>
</dbReference>
<dbReference type="ExpressionAtlas" id="A0A178U9C9">
    <property type="expression patterns" value="baseline and differential"/>
</dbReference>
<evidence type="ECO:0000259" key="5">
    <source>
        <dbReference type="PROSITE" id="PS51471"/>
    </source>
</evidence>
<protein>
    <recommendedName>
        <fullName evidence="5">Fe2OG dioxygenase domain-containing protein</fullName>
    </recommendedName>
</protein>
<dbReference type="GO" id="GO:0016491">
    <property type="term" value="F:oxidoreductase activity"/>
    <property type="evidence" value="ECO:0007669"/>
    <property type="project" value="UniProtKB-KW"/>
</dbReference>
<dbReference type="Pfam" id="PF03171">
    <property type="entry name" value="2OG-FeII_Oxy"/>
    <property type="match status" value="1"/>
</dbReference>
<dbReference type="InterPro" id="IPR027443">
    <property type="entry name" value="IPNS-like_sf"/>
</dbReference>
<dbReference type="EMBL" id="LUHQ01000005">
    <property type="protein sequence ID" value="OAO90235.1"/>
    <property type="molecule type" value="Genomic_DNA"/>
</dbReference>
<proteinExistence type="inferred from homology"/>
<accession>A0A178U9C9</accession>
<keyword evidence="4" id="KW-0560">Oxidoreductase</keyword>
<evidence type="ECO:0000313" key="9">
    <source>
        <dbReference type="Proteomes" id="UP000426265"/>
    </source>
</evidence>
<gene>
    <name evidence="6" type="ordered locus">AXX17_At5g53000</name>
    <name evidence="7" type="ORF">AN1_LOCUS25665</name>
</gene>
<reference evidence="7 9" key="3">
    <citation type="submission" date="2019-11" db="EMBL/GenBank/DDBJ databases">
        <authorList>
            <person name="Jiao W.-B."/>
            <person name="Schneeberger K."/>
        </authorList>
    </citation>
    <scope>NUCLEOTIDE SEQUENCE [LARGE SCALE GENOMIC DNA]</scope>
    <source>
        <strain evidence="9">cv. An-1</strain>
    </source>
</reference>
<dbReference type="InterPro" id="IPR026992">
    <property type="entry name" value="DIOX_N"/>
</dbReference>
<keyword evidence="2 4" id="KW-0479">Metal-binding</keyword>
<dbReference type="InterPro" id="IPR044861">
    <property type="entry name" value="IPNS-like_FE2OG_OXY"/>
</dbReference>
<dbReference type="Proteomes" id="UP000426265">
    <property type="component" value="Unassembled WGS sequence"/>
</dbReference>
<evidence type="ECO:0000313" key="7">
    <source>
        <dbReference type="EMBL" id="VYS70281.1"/>
    </source>
</evidence>
<dbReference type="InterPro" id="IPR050295">
    <property type="entry name" value="Plant_2OG-oxidoreductases"/>
</dbReference>
<comment type="similarity">
    <text evidence="1 4">Belongs to the iron/ascorbate-dependent oxidoreductase family.</text>
</comment>
<dbReference type="AlphaFoldDB" id="A0A178U9C9"/>
<dbReference type="Pfam" id="PF14226">
    <property type="entry name" value="DIOX_N"/>
    <property type="match status" value="1"/>
</dbReference>
<evidence type="ECO:0000256" key="2">
    <source>
        <dbReference type="ARBA" id="ARBA00022723"/>
    </source>
</evidence>
<dbReference type="PANTHER" id="PTHR47991">
    <property type="entry name" value="OXOGLUTARATE/IRON-DEPENDENT DIOXYGENASE"/>
    <property type="match status" value="1"/>
</dbReference>
<name>A0A178U9C9_ARATH</name>
<sequence>MEKPKLKTVQEVVAAGEKLPERYLYTPTGDCEGDQPFNGLLPEMEISIIDLNLLFSSSDDGREELSKLHSAISTWGVVQVMNHGISEALLDKIHELTKQFFVLPTKEKQKYAREISSFQGFGNDMILSDDQVLDWVDRLYLITYPEDQRQLKFWPENPSGFRETLHEYTMKQQLVVEKFFKALARSLELEDNCFLEMHGKNATLETRFNIYPPCPRPDKVLGLKPHSDGSAFTLILPDKNVEGLQFLKDGKWYKASILPHTILINVGDTMEIMSNGIYKSPVHRAVLNGEKERISVATFCNADEDKEIQPLNGLVSEARPRLYKAVKKSEKNFFDYYQQGRRPIEDAMI</sequence>
<evidence type="ECO:0000256" key="1">
    <source>
        <dbReference type="ARBA" id="ARBA00008056"/>
    </source>
</evidence>
<dbReference type="FunFam" id="2.60.120.330:FF:000018">
    <property type="entry name" value="2-oxoglutarate (2OG) and Fe(II)-dependent oxygenase superfamily protein"/>
    <property type="match status" value="1"/>
</dbReference>
<evidence type="ECO:0000313" key="8">
    <source>
        <dbReference type="Proteomes" id="UP000078284"/>
    </source>
</evidence>
<evidence type="ECO:0000313" key="6">
    <source>
        <dbReference type="EMBL" id="OAO90235.1"/>
    </source>
</evidence>